<dbReference type="VEuPathDB" id="TriTrypDB:TcIL3000_0_19670"/>
<evidence type="ECO:0000256" key="1">
    <source>
        <dbReference type="SAM" id="MobiDB-lite"/>
    </source>
</evidence>
<reference evidence="3" key="1">
    <citation type="submission" date="2011-07" db="EMBL/GenBank/DDBJ databases">
        <title>Divergent evolution of antigenic variation in African trypanosomes.</title>
        <authorList>
            <person name="Jackson A.P."/>
            <person name="Berry A."/>
            <person name="Allison H.C."/>
            <person name="Burton P."/>
            <person name="Anderson J."/>
            <person name="Aslett M."/>
            <person name="Brown R."/>
            <person name="Corton N."/>
            <person name="Harris D."/>
            <person name="Hauser H."/>
            <person name="Gamble J."/>
            <person name="Gilderthorp R."/>
            <person name="McQuillan J."/>
            <person name="Quail M.A."/>
            <person name="Sanders M."/>
            <person name="Van Tonder A."/>
            <person name="Ginger M.L."/>
            <person name="Donelson J.E."/>
            <person name="Field M.C."/>
            <person name="Barry J.D."/>
            <person name="Berriman M."/>
            <person name="Hertz-Fowler C."/>
        </authorList>
    </citation>
    <scope>NUCLEOTIDE SEQUENCE [LARGE SCALE GENOMIC DNA]</scope>
    <source>
        <strain evidence="3">IL3000</strain>
    </source>
</reference>
<gene>
    <name evidence="2" type="ORF">TCIL3000_0_19670</name>
</gene>
<feature type="compositionally biased region" description="Basic and acidic residues" evidence="1">
    <location>
        <begin position="431"/>
        <end position="443"/>
    </location>
</feature>
<accession>F9WIH1</accession>
<evidence type="ECO:0000313" key="2">
    <source>
        <dbReference type="EMBL" id="CCD17118.1"/>
    </source>
</evidence>
<feature type="region of interest" description="Disordered" evidence="1">
    <location>
        <begin position="411"/>
        <end position="499"/>
    </location>
</feature>
<protein>
    <submittedName>
        <fullName evidence="2">WGS project CAEQ00000000 data, annotated contig 786</fullName>
    </submittedName>
</protein>
<feature type="compositionally biased region" description="Polar residues" evidence="1">
    <location>
        <begin position="629"/>
        <end position="652"/>
    </location>
</feature>
<reference evidence="2 3" key="2">
    <citation type="journal article" date="2012" name="Proc. Natl. Acad. Sci. U.S.A.">
        <title>Antigenic diversity is generated by distinct evolutionary mechanisms in African trypanosome species.</title>
        <authorList>
            <person name="Jackson A.P."/>
            <person name="Berry A."/>
            <person name="Aslett M."/>
            <person name="Allison H.C."/>
            <person name="Burton P."/>
            <person name="Vavrova-Anderson J."/>
            <person name="Brown R."/>
            <person name="Browne H."/>
            <person name="Corton N."/>
            <person name="Hauser H."/>
            <person name="Gamble J."/>
            <person name="Gilderthorp R."/>
            <person name="Marcello L."/>
            <person name="McQuillan J."/>
            <person name="Otto T.D."/>
            <person name="Quail M.A."/>
            <person name="Sanders M.J."/>
            <person name="van Tonder A."/>
            <person name="Ginger M.L."/>
            <person name="Field M.C."/>
            <person name="Barry J.D."/>
            <person name="Hertz-Fowler C."/>
            <person name="Berriman M."/>
        </authorList>
    </citation>
    <scope>NUCLEOTIDE SEQUENCE [LARGE SCALE GENOMIC DNA]</scope>
    <source>
        <strain evidence="2 3">IL3000</strain>
    </source>
</reference>
<feature type="region of interest" description="Disordered" evidence="1">
    <location>
        <begin position="104"/>
        <end position="129"/>
    </location>
</feature>
<dbReference type="EMBL" id="CAEQ01002588">
    <property type="protein sequence ID" value="CCD17118.1"/>
    <property type="molecule type" value="Genomic_DNA"/>
</dbReference>
<dbReference type="OMA" id="HHITREM"/>
<feature type="compositionally biased region" description="Low complexity" evidence="1">
    <location>
        <begin position="450"/>
        <end position="467"/>
    </location>
</feature>
<keyword evidence="3" id="KW-1185">Reference proteome</keyword>
<feature type="region of interest" description="Disordered" evidence="1">
    <location>
        <begin position="351"/>
        <end position="397"/>
    </location>
</feature>
<comment type="caution">
    <text evidence="2">The sequence shown here is derived from an EMBL/GenBank/DDBJ whole genome shotgun (WGS) entry which is preliminary data.</text>
</comment>
<feature type="region of interest" description="Disordered" evidence="1">
    <location>
        <begin position="580"/>
        <end position="660"/>
    </location>
</feature>
<sequence length="660" mass="69773">MHLARLHKQPHHITREMESGLRRVKVIACGIEIDVPAEAETTVRALMRAIVALAFPNRTDRSSYCCLFLGDRALPEGTRVAELPTDAILHLHFVADGIAKQGGCSDGGVTPSPATSAPPVRSDPLRRSASPVVVRPLDTLESKPRGNSYDRVHLLRRARGGGPGIISPLIQPMCGHPEQRGDKLTAARGGFGTGTTLSSAASYPSLRREYKSIRTLGGSSPPSDNCVGITVMLTKPCQGKTDANVDPGGLTSPSIPSDTHKVATEDDKSVTYRHLRVNLDYPVGTLREFFDIATTHSIYLGEMPIMDDRTAFRALSAVGTQIFSFRPCSSARARLGLPTRGINVAQNDVNRAKQKDGGGSSIAGSIIGGPGSVPLGGPDGENAKENKGMKAETERVGSPVSVQYMKLNPVPVTEAGDTNDICGASGLGRQNQREKNTSVEEKQSGGGNRGAESAASGSSGSRSNPRGTTATPDGLRTKPLGRVPGGSSFGQTHPCPAAGGGVVGHDGRWPGTDPLGNHLWHSSQVKIRRTLDGKHVAGKGRAAWSRTPLPLDPVAISESREEKSVSPRSNTRTLVVVPPVQQEQRKTSGNGRNAFDVTSAPTFSPSGNVRRPVSILASGLMQKHRGVENSASPTTVQNQANNANHCSISSTEPEQDKENN</sequence>
<feature type="compositionally biased region" description="Basic and acidic residues" evidence="1">
    <location>
        <begin position="381"/>
        <end position="395"/>
    </location>
</feature>
<name>F9WIH1_TRYCI</name>
<organism evidence="2 3">
    <name type="scientific">Trypanosoma congolense (strain IL3000)</name>
    <dbReference type="NCBI Taxonomy" id="1068625"/>
    <lineage>
        <taxon>Eukaryota</taxon>
        <taxon>Discoba</taxon>
        <taxon>Euglenozoa</taxon>
        <taxon>Kinetoplastea</taxon>
        <taxon>Metakinetoplastina</taxon>
        <taxon>Trypanosomatida</taxon>
        <taxon>Trypanosomatidae</taxon>
        <taxon>Trypanosoma</taxon>
        <taxon>Nannomonas</taxon>
    </lineage>
</organism>
<proteinExistence type="predicted"/>
<dbReference type="AlphaFoldDB" id="F9WIH1"/>
<feature type="compositionally biased region" description="Gly residues" evidence="1">
    <location>
        <begin position="357"/>
        <end position="371"/>
    </location>
</feature>
<evidence type="ECO:0000313" key="3">
    <source>
        <dbReference type="Proteomes" id="UP000000702"/>
    </source>
</evidence>
<dbReference type="Proteomes" id="UP000000702">
    <property type="component" value="Unassembled WGS sequence"/>
</dbReference>